<dbReference type="SUPFAM" id="SSF55608">
    <property type="entry name" value="Homing endonucleases"/>
    <property type="match status" value="1"/>
</dbReference>
<keyword evidence="1" id="KW-0132">Cell division</keyword>
<sequence>MKDTFSRFIKNEIIDKKRNRTSKLELLLGVFDTGYLDNNLISIALNNIDVKNYIIQLLNDLNIKYVLGKRNNISVAYDNLTKYSCKKQTHYFSGVFLSSGTISDVESTSYHLELKLQNENKAIEIQSILNNYEFNFKILKRKNSWMLYIKRVEAICDFLKAIEAIEAYMMFEESKIERDFQNNINRLTNFDYYNQERIANANKEFLTNWDYIQKNDLYEWFSEYEIAFFKLKQENLDLTLNELSHLLSQRGINKSKSTLNNYLIKLKKIIKKIKKGK</sequence>
<keyword evidence="1 2" id="KW-0238">DNA-binding</keyword>
<evidence type="ECO:0000313" key="2">
    <source>
        <dbReference type="EMBL" id="AWX42657.1"/>
    </source>
</evidence>
<accession>A0A2Z4LN38</accession>
<dbReference type="NCBIfam" id="TIGR00647">
    <property type="entry name" value="DNA_bind_WhiA"/>
    <property type="match status" value="1"/>
</dbReference>
<dbReference type="InterPro" id="IPR003802">
    <property type="entry name" value="Sporulation_regulator_WhiA"/>
</dbReference>
<evidence type="ECO:0000313" key="3">
    <source>
        <dbReference type="Proteomes" id="UP000249865"/>
    </source>
</evidence>
<dbReference type="Proteomes" id="UP000249865">
    <property type="component" value="Chromosome"/>
</dbReference>
<dbReference type="InterPro" id="IPR039518">
    <property type="entry name" value="WhiA_LAGLIDADG_dom"/>
</dbReference>
<comment type="function">
    <text evidence="1">Involved in cell division and chromosome segregation.</text>
</comment>
<dbReference type="Gene3D" id="3.10.28.10">
    <property type="entry name" value="Homing endonucleases"/>
    <property type="match status" value="1"/>
</dbReference>
<dbReference type="PANTHER" id="PTHR37307">
    <property type="entry name" value="CELL DIVISION PROTEIN WHIA-RELATED"/>
    <property type="match status" value="1"/>
</dbReference>
<reference evidence="3" key="1">
    <citation type="submission" date="2018-06" db="EMBL/GenBank/DDBJ databases">
        <title>Complete genome sequences of Mycoplasma anatis, M. anseris and M. cloacale type strains.</title>
        <authorList>
            <person name="Grozner D."/>
            <person name="Forro B."/>
            <person name="Sulyok K.M."/>
            <person name="Marton S."/>
            <person name="Kreizinger Z."/>
            <person name="Banyai K."/>
            <person name="Gyuranecz M."/>
        </authorList>
    </citation>
    <scope>NUCLEOTIDE SEQUENCE [LARGE SCALE GENOMIC DNA]</scope>
    <source>
        <strain evidence="3">NCTC 10199</strain>
    </source>
</reference>
<dbReference type="Pfam" id="PF14527">
    <property type="entry name" value="LAGLIDADG_WhiA"/>
    <property type="match status" value="1"/>
</dbReference>
<dbReference type="GO" id="GO:0043937">
    <property type="term" value="P:regulation of sporulation"/>
    <property type="evidence" value="ECO:0007669"/>
    <property type="project" value="InterPro"/>
</dbReference>
<gene>
    <name evidence="1 2" type="primary">whiA</name>
    <name evidence="2" type="ORF">DK849_00995</name>
</gene>
<dbReference type="InterPro" id="IPR027434">
    <property type="entry name" value="Homing_endonucl"/>
</dbReference>
<dbReference type="KEGG" id="mclo:DK849_00995"/>
<proteinExistence type="inferred from homology"/>
<dbReference type="GO" id="GO:0003677">
    <property type="term" value="F:DNA binding"/>
    <property type="evidence" value="ECO:0007669"/>
    <property type="project" value="UniProtKB-UniRule"/>
</dbReference>
<dbReference type="InterPro" id="IPR023054">
    <property type="entry name" value="Sporulation_regulator_WhiA_C"/>
</dbReference>
<dbReference type="GO" id="GO:0051301">
    <property type="term" value="P:cell division"/>
    <property type="evidence" value="ECO:0007669"/>
    <property type="project" value="UniProtKB-UniRule"/>
</dbReference>
<keyword evidence="3" id="KW-1185">Reference proteome</keyword>
<dbReference type="AlphaFoldDB" id="A0A2Z4LN38"/>
<name>A0A2Z4LN38_9BACT</name>
<dbReference type="RefSeq" id="WP_029329910.1">
    <property type="nucleotide sequence ID" value="NZ_CP030103.1"/>
</dbReference>
<organism evidence="2 3">
    <name type="scientific">Metamycoplasma cloacale</name>
    <dbReference type="NCBI Taxonomy" id="92401"/>
    <lineage>
        <taxon>Bacteria</taxon>
        <taxon>Bacillati</taxon>
        <taxon>Mycoplasmatota</taxon>
        <taxon>Mycoplasmoidales</taxon>
        <taxon>Metamycoplasmataceae</taxon>
        <taxon>Metamycoplasma</taxon>
    </lineage>
</organism>
<dbReference type="PANTHER" id="PTHR37307:SF1">
    <property type="entry name" value="CELL DIVISION PROTEIN WHIA-RELATED"/>
    <property type="match status" value="1"/>
</dbReference>
<evidence type="ECO:0000256" key="1">
    <source>
        <dbReference type="HAMAP-Rule" id="MF_01420"/>
    </source>
</evidence>
<comment type="similarity">
    <text evidence="1">Belongs to the WhiA family.</text>
</comment>
<dbReference type="EMBL" id="CP030103">
    <property type="protein sequence ID" value="AWX42657.1"/>
    <property type="molecule type" value="Genomic_DNA"/>
</dbReference>
<dbReference type="Pfam" id="PF02650">
    <property type="entry name" value="HTH_WhiA"/>
    <property type="match status" value="1"/>
</dbReference>
<dbReference type="OrthoDB" id="401278at2"/>
<protein>
    <recommendedName>
        <fullName evidence="1">Probable cell division protein WhiA</fullName>
    </recommendedName>
</protein>
<dbReference type="HAMAP" id="MF_01420">
    <property type="entry name" value="HTH_type_WhiA"/>
    <property type="match status" value="1"/>
</dbReference>
<keyword evidence="1" id="KW-0131">Cell cycle</keyword>